<evidence type="ECO:0000313" key="2">
    <source>
        <dbReference type="EMBL" id="MBD1379250.1"/>
    </source>
</evidence>
<dbReference type="NCBIfam" id="TIGR03827">
    <property type="entry name" value="GNAT_ablB"/>
    <property type="match status" value="1"/>
</dbReference>
<feature type="domain" description="N-acetyltransferase" evidence="1">
    <location>
        <begin position="128"/>
        <end position="269"/>
    </location>
</feature>
<organism evidence="2 3">
    <name type="scientific">Metabacillus arenae</name>
    <dbReference type="NCBI Taxonomy" id="2771434"/>
    <lineage>
        <taxon>Bacteria</taxon>
        <taxon>Bacillati</taxon>
        <taxon>Bacillota</taxon>
        <taxon>Bacilli</taxon>
        <taxon>Bacillales</taxon>
        <taxon>Bacillaceae</taxon>
        <taxon>Metabacillus</taxon>
    </lineage>
</organism>
<dbReference type="CDD" id="cd04301">
    <property type="entry name" value="NAT_SF"/>
    <property type="match status" value="1"/>
</dbReference>
<comment type="caution">
    <text evidence="2">The sequence shown here is derived from an EMBL/GenBank/DDBJ whole genome shotgun (WGS) entry which is preliminary data.</text>
</comment>
<dbReference type="Pfam" id="PF00583">
    <property type="entry name" value="Acetyltransf_1"/>
    <property type="match status" value="1"/>
</dbReference>
<evidence type="ECO:0000259" key="1">
    <source>
        <dbReference type="PROSITE" id="PS51186"/>
    </source>
</evidence>
<gene>
    <name evidence="2" type="primary">ablB</name>
    <name evidence="2" type="ORF">IC621_03310</name>
</gene>
<dbReference type="Gene3D" id="3.40.630.30">
    <property type="match status" value="1"/>
</dbReference>
<dbReference type="RefSeq" id="WP_191155682.1">
    <property type="nucleotide sequence ID" value="NZ_JACXAI010000002.1"/>
</dbReference>
<keyword evidence="3" id="KW-1185">Reference proteome</keyword>
<dbReference type="SUPFAM" id="SSF55729">
    <property type="entry name" value="Acyl-CoA N-acyltransferases (Nat)"/>
    <property type="match status" value="1"/>
</dbReference>
<dbReference type="AlphaFoldDB" id="A0A926RW69"/>
<sequence length="283" mass="33059">MKSVNMKTNDYQGVVYLDEFNERCKLTEYKGNLEKLLADIKPLCQKYQLTKLIVYGKRDHIKVLHASMFELEAYIKGFFGGEDMFYFCRYFQESRRQTSNWMKEDHILEQINQKKHVKNKSINETSLFPLRQAGPADAGALADLYKEVFKVYPTPLHQEEYIKETMEEGTIYFFVEDKERVISAASAEINSILSNAELTDCATLPEYRTHKLMKFLLRELEKKLVSKGIFNSFSIARADSVGMNAVLSQLNYEYTGRLKNNCYIFENLENMNVWCKDLSDHIC</sequence>
<dbReference type="InterPro" id="IPR016181">
    <property type="entry name" value="Acyl_CoA_acyltransferase"/>
</dbReference>
<dbReference type="Proteomes" id="UP000626844">
    <property type="component" value="Unassembled WGS sequence"/>
</dbReference>
<dbReference type="GO" id="GO:0008080">
    <property type="term" value="F:N-acetyltransferase activity"/>
    <property type="evidence" value="ECO:0007669"/>
    <property type="project" value="InterPro"/>
</dbReference>
<protein>
    <submittedName>
        <fullName evidence="2">Beta-lysine N-acetyltransferase</fullName>
    </submittedName>
</protein>
<name>A0A926RW69_9BACI</name>
<dbReference type="EMBL" id="JACXAI010000002">
    <property type="protein sequence ID" value="MBD1379250.1"/>
    <property type="molecule type" value="Genomic_DNA"/>
</dbReference>
<dbReference type="InterPro" id="IPR022525">
    <property type="entry name" value="GNAT_AblB"/>
</dbReference>
<proteinExistence type="predicted"/>
<dbReference type="InterPro" id="IPR000182">
    <property type="entry name" value="GNAT_dom"/>
</dbReference>
<evidence type="ECO:0000313" key="3">
    <source>
        <dbReference type="Proteomes" id="UP000626844"/>
    </source>
</evidence>
<accession>A0A926RW69</accession>
<reference evidence="2" key="1">
    <citation type="submission" date="2020-09" db="EMBL/GenBank/DDBJ databases">
        <title>A novel bacterium of genus Bacillus, isolated from South China Sea.</title>
        <authorList>
            <person name="Huang H."/>
            <person name="Mo K."/>
            <person name="Hu Y."/>
        </authorList>
    </citation>
    <scope>NUCLEOTIDE SEQUENCE</scope>
    <source>
        <strain evidence="2">IB182487</strain>
    </source>
</reference>
<dbReference type="PROSITE" id="PS51186">
    <property type="entry name" value="GNAT"/>
    <property type="match status" value="1"/>
</dbReference>